<reference evidence="2 3" key="1">
    <citation type="submission" date="2018-04" db="EMBL/GenBank/DDBJ databases">
        <title>Chryseobacterium oncorhynchi 701B-08T from rainbow trout, and Chryseobacterium viscerum 687B-08T from diseased fish.</title>
        <authorList>
            <person name="Jeong J.-J."/>
            <person name="Lee Y.J."/>
            <person name="Pathiraja D."/>
            <person name="Park B."/>
            <person name="Choi I.-G."/>
            <person name="Kim K.D."/>
        </authorList>
    </citation>
    <scope>NUCLEOTIDE SEQUENCE [LARGE SCALE GENOMIC DNA]</scope>
    <source>
        <strain evidence="2 3">687B-08</strain>
    </source>
</reference>
<feature type="compositionally biased region" description="Polar residues" evidence="1">
    <location>
        <begin position="32"/>
        <end position="50"/>
    </location>
</feature>
<feature type="region of interest" description="Disordered" evidence="1">
    <location>
        <begin position="22"/>
        <end position="50"/>
    </location>
</feature>
<evidence type="ECO:0000313" key="2">
    <source>
        <dbReference type="EMBL" id="PWN60289.1"/>
    </source>
</evidence>
<proteinExistence type="predicted"/>
<protein>
    <submittedName>
        <fullName evidence="2">Grasp-with-spasm system A modified peptide</fullName>
    </submittedName>
</protein>
<organism evidence="2 3">
    <name type="scientific">Chryseobacterium viscerum</name>
    <dbReference type="NCBI Taxonomy" id="1037377"/>
    <lineage>
        <taxon>Bacteria</taxon>
        <taxon>Pseudomonadati</taxon>
        <taxon>Bacteroidota</taxon>
        <taxon>Flavobacteriia</taxon>
        <taxon>Flavobacteriales</taxon>
        <taxon>Weeksellaceae</taxon>
        <taxon>Chryseobacterium group</taxon>
        <taxon>Chryseobacterium</taxon>
    </lineage>
</organism>
<dbReference type="Proteomes" id="UP000236413">
    <property type="component" value="Unassembled WGS sequence"/>
</dbReference>
<gene>
    <name evidence="2" type="ORF">C1634_015090</name>
</gene>
<dbReference type="Pfam" id="PF14406">
    <property type="entry name" value="Bacteroid_pep"/>
    <property type="match status" value="1"/>
</dbReference>
<dbReference type="EMBL" id="PPEG02000006">
    <property type="protein sequence ID" value="PWN60289.1"/>
    <property type="molecule type" value="Genomic_DNA"/>
</dbReference>
<evidence type="ECO:0000313" key="3">
    <source>
        <dbReference type="Proteomes" id="UP000236413"/>
    </source>
</evidence>
<sequence length="66" mass="6911">MKKLNGMKRDFSSLENKKLANTRSIIGGGATNEKSTCETGPNGQPGNTGDTVICVDGKQVAVLTID</sequence>
<accession>A0A316WGM2</accession>
<name>A0A316WGM2_9FLAO</name>
<dbReference type="InterPro" id="IPR025842">
    <property type="entry name" value="Bacteroid_pep"/>
</dbReference>
<dbReference type="RefSeq" id="WP_103235272.1">
    <property type="nucleotide sequence ID" value="NZ_PPEG02000006.1"/>
</dbReference>
<evidence type="ECO:0000256" key="1">
    <source>
        <dbReference type="SAM" id="MobiDB-lite"/>
    </source>
</evidence>
<dbReference type="AlphaFoldDB" id="A0A316WGM2"/>
<comment type="caution">
    <text evidence="2">The sequence shown here is derived from an EMBL/GenBank/DDBJ whole genome shotgun (WGS) entry which is preliminary data.</text>
</comment>